<keyword evidence="1" id="KW-0812">Transmembrane</keyword>
<dbReference type="EMBL" id="VVIW01000043">
    <property type="protein sequence ID" value="NHZ44877.1"/>
    <property type="molecule type" value="Genomic_DNA"/>
</dbReference>
<gene>
    <name evidence="2" type="ORF">F1609_32725</name>
</gene>
<proteinExistence type="predicted"/>
<feature type="transmembrane region" description="Helical" evidence="1">
    <location>
        <begin position="66"/>
        <end position="85"/>
    </location>
</feature>
<evidence type="ECO:0000313" key="3">
    <source>
        <dbReference type="Proteomes" id="UP000819052"/>
    </source>
</evidence>
<organism evidence="2 3">
    <name type="scientific">Massilia aquatica</name>
    <dbReference type="NCBI Taxonomy" id="2609000"/>
    <lineage>
        <taxon>Bacteria</taxon>
        <taxon>Pseudomonadati</taxon>
        <taxon>Pseudomonadota</taxon>
        <taxon>Betaproteobacteria</taxon>
        <taxon>Burkholderiales</taxon>
        <taxon>Oxalobacteraceae</taxon>
        <taxon>Telluria group</taxon>
        <taxon>Massilia</taxon>
    </lineage>
</organism>
<keyword evidence="3" id="KW-1185">Reference proteome</keyword>
<feature type="transmembrane region" description="Helical" evidence="1">
    <location>
        <begin position="42"/>
        <end position="60"/>
    </location>
</feature>
<reference evidence="2 3" key="1">
    <citation type="submission" date="2019-09" db="EMBL/GenBank/DDBJ databases">
        <title>Taxonomy of Antarctic Massilia spp.: description of Massilia rubra sp. nov., Massilia aquatica sp. nov., Massilia mucilaginosa sp. nov., Massilia frigida sp. nov. isolated from streams, lakes and regoliths.</title>
        <authorList>
            <person name="Holochova P."/>
            <person name="Sedlacek I."/>
            <person name="Kralova S."/>
            <person name="Maslanova I."/>
            <person name="Busse H.-J."/>
            <person name="Stankova E."/>
            <person name="Vrbovska V."/>
            <person name="Kovarovic V."/>
            <person name="Bartak M."/>
            <person name="Svec P."/>
            <person name="Pantucek R."/>
        </authorList>
    </citation>
    <scope>NUCLEOTIDE SEQUENCE [LARGE SCALE GENOMIC DNA]</scope>
    <source>
        <strain evidence="2 3">CCM 8693</strain>
    </source>
</reference>
<evidence type="ECO:0000313" key="2">
    <source>
        <dbReference type="EMBL" id="NHZ44877.1"/>
    </source>
</evidence>
<accession>A0ABX0MCT0</accession>
<name>A0ABX0MCT0_9BURK</name>
<evidence type="ECO:0000256" key="1">
    <source>
        <dbReference type="SAM" id="Phobius"/>
    </source>
</evidence>
<sequence length="107" mass="11789">MNIDGVPVSEMECPQCGATKWRHFDIPGNTRLQHQLLLKGKTLISGSFAVFVAASYLFIFSALQELGFIAVGIFLCLAPLSLLVIRLTDHIRSTLHLCESCGFFSSE</sequence>
<comment type="caution">
    <text evidence="2">The sequence shown here is derived from an EMBL/GenBank/DDBJ whole genome shotgun (WGS) entry which is preliminary data.</text>
</comment>
<protein>
    <recommendedName>
        <fullName evidence="4">DUF983 domain-containing protein</fullName>
    </recommendedName>
</protein>
<keyword evidence="1" id="KW-0472">Membrane</keyword>
<evidence type="ECO:0008006" key="4">
    <source>
        <dbReference type="Google" id="ProtNLM"/>
    </source>
</evidence>
<dbReference type="RefSeq" id="WP_167081960.1">
    <property type="nucleotide sequence ID" value="NZ_VVIW01000043.1"/>
</dbReference>
<dbReference type="Proteomes" id="UP000819052">
    <property type="component" value="Unassembled WGS sequence"/>
</dbReference>
<keyword evidence="1" id="KW-1133">Transmembrane helix</keyword>